<dbReference type="RefSeq" id="WP_265134330.1">
    <property type="nucleotide sequence ID" value="NZ_FXTX01000008.1"/>
</dbReference>
<evidence type="ECO:0000313" key="4">
    <source>
        <dbReference type="Proteomes" id="UP001157947"/>
    </source>
</evidence>
<sequence>MSEKRLADVEEGKKVVIKDIVCDGCMKKRLYELGLIPGQKVEVLQNGLFGGPIKIKVKDYCLALRRKEAKNIVIEEDNG</sequence>
<evidence type="ECO:0000259" key="2">
    <source>
        <dbReference type="SMART" id="SM00899"/>
    </source>
</evidence>
<dbReference type="InterPro" id="IPR052713">
    <property type="entry name" value="FeoA"/>
</dbReference>
<proteinExistence type="predicted"/>
<comment type="caution">
    <text evidence="3">The sequence shown here is derived from an EMBL/GenBank/DDBJ whole genome shotgun (WGS) entry which is preliminary data.</text>
</comment>
<dbReference type="PANTHER" id="PTHR42954:SF2">
    <property type="entry name" value="FE(2+) TRANSPORT PROTEIN A"/>
    <property type="match status" value="1"/>
</dbReference>
<dbReference type="Proteomes" id="UP001157947">
    <property type="component" value="Unassembled WGS sequence"/>
</dbReference>
<dbReference type="EMBL" id="FXTX01000008">
    <property type="protein sequence ID" value="SMP10577.1"/>
    <property type="molecule type" value="Genomic_DNA"/>
</dbReference>
<evidence type="ECO:0000256" key="1">
    <source>
        <dbReference type="ARBA" id="ARBA00023004"/>
    </source>
</evidence>
<dbReference type="InterPro" id="IPR007167">
    <property type="entry name" value="Fe-transptr_FeoA-like"/>
</dbReference>
<dbReference type="Gene3D" id="2.30.30.90">
    <property type="match status" value="1"/>
</dbReference>
<keyword evidence="4" id="KW-1185">Reference proteome</keyword>
<accession>A0AA45WLC7</accession>
<dbReference type="Pfam" id="PF04023">
    <property type="entry name" value="FeoA"/>
    <property type="match status" value="1"/>
</dbReference>
<dbReference type="PANTHER" id="PTHR42954">
    <property type="entry name" value="FE(2+) TRANSPORT PROTEIN A"/>
    <property type="match status" value="1"/>
</dbReference>
<feature type="domain" description="Ferrous iron transporter FeoA-like" evidence="2">
    <location>
        <begin position="4"/>
        <end position="76"/>
    </location>
</feature>
<keyword evidence="1" id="KW-0408">Iron</keyword>
<organism evidence="3 4">
    <name type="scientific">Venenivibrio stagnispumantis</name>
    <dbReference type="NCBI Taxonomy" id="407998"/>
    <lineage>
        <taxon>Bacteria</taxon>
        <taxon>Pseudomonadati</taxon>
        <taxon>Aquificota</taxon>
        <taxon>Aquificia</taxon>
        <taxon>Aquificales</taxon>
        <taxon>Hydrogenothermaceae</taxon>
        <taxon>Venenivibrio</taxon>
    </lineage>
</organism>
<dbReference type="SUPFAM" id="SSF50037">
    <property type="entry name" value="C-terminal domain of transcriptional repressors"/>
    <property type="match status" value="1"/>
</dbReference>
<dbReference type="AlphaFoldDB" id="A0AA45WLC7"/>
<gene>
    <name evidence="3" type="ORF">SAMN06264868_1083</name>
</gene>
<dbReference type="InterPro" id="IPR038157">
    <property type="entry name" value="FeoA_core_dom"/>
</dbReference>
<dbReference type="GO" id="GO:0046914">
    <property type="term" value="F:transition metal ion binding"/>
    <property type="evidence" value="ECO:0007669"/>
    <property type="project" value="InterPro"/>
</dbReference>
<evidence type="ECO:0000313" key="3">
    <source>
        <dbReference type="EMBL" id="SMP10577.1"/>
    </source>
</evidence>
<dbReference type="SMART" id="SM00899">
    <property type="entry name" value="FeoA"/>
    <property type="match status" value="1"/>
</dbReference>
<name>A0AA45WLC7_9AQUI</name>
<dbReference type="InterPro" id="IPR008988">
    <property type="entry name" value="Transcriptional_repressor_C"/>
</dbReference>
<protein>
    <submittedName>
        <fullName evidence="3">Ferrous iron transport protein A</fullName>
    </submittedName>
</protein>
<reference evidence="3" key="1">
    <citation type="submission" date="2017-05" db="EMBL/GenBank/DDBJ databases">
        <authorList>
            <person name="Varghese N."/>
            <person name="Submissions S."/>
        </authorList>
    </citation>
    <scope>NUCLEOTIDE SEQUENCE</scope>
    <source>
        <strain evidence="3">DSM 18763</strain>
    </source>
</reference>